<proteinExistence type="predicted"/>
<dbReference type="AlphaFoldDB" id="A0A2K9AJ69"/>
<dbReference type="Proteomes" id="UP000232693">
    <property type="component" value="Chromosome"/>
</dbReference>
<dbReference type="SMART" id="SM00855">
    <property type="entry name" value="PGAM"/>
    <property type="match status" value="1"/>
</dbReference>
<dbReference type="InterPro" id="IPR029033">
    <property type="entry name" value="His_PPase_superfam"/>
</dbReference>
<dbReference type="InterPro" id="IPR013078">
    <property type="entry name" value="His_Pase_superF_clade-1"/>
</dbReference>
<dbReference type="KEGG" id="kpd:CW740_06870"/>
<dbReference type="Pfam" id="PF00300">
    <property type="entry name" value="His_Phos_1"/>
    <property type="match status" value="1"/>
</dbReference>
<organism evidence="1 2">
    <name type="scientific">Kangiella profundi</name>
    <dbReference type="NCBI Taxonomy" id="1561924"/>
    <lineage>
        <taxon>Bacteria</taxon>
        <taxon>Pseudomonadati</taxon>
        <taxon>Pseudomonadota</taxon>
        <taxon>Gammaproteobacteria</taxon>
        <taxon>Kangiellales</taxon>
        <taxon>Kangiellaceae</taxon>
        <taxon>Kangiella</taxon>
    </lineage>
</organism>
<reference evidence="1 2" key="1">
    <citation type="submission" date="2017-12" db="EMBL/GenBank/DDBJ databases">
        <title>Kangiella profundi FT102 completed genome.</title>
        <authorList>
            <person name="Xu J."/>
            <person name="Wang J."/>
            <person name="Lu Y."/>
        </authorList>
    </citation>
    <scope>NUCLEOTIDE SEQUENCE [LARGE SCALE GENOMIC DNA]</scope>
    <source>
        <strain evidence="1 2">FT102</strain>
    </source>
</reference>
<dbReference type="PANTHER" id="PTHR47623:SF1">
    <property type="entry name" value="OS09G0287300 PROTEIN"/>
    <property type="match status" value="1"/>
</dbReference>
<dbReference type="Gene3D" id="3.40.50.1240">
    <property type="entry name" value="Phosphoglycerate mutase-like"/>
    <property type="match status" value="1"/>
</dbReference>
<evidence type="ECO:0000313" key="2">
    <source>
        <dbReference type="Proteomes" id="UP000232693"/>
    </source>
</evidence>
<keyword evidence="2" id="KW-1185">Reference proteome</keyword>
<dbReference type="RefSeq" id="WP_106646824.1">
    <property type="nucleotide sequence ID" value="NZ_BMGO01000001.1"/>
</dbReference>
<dbReference type="PANTHER" id="PTHR47623">
    <property type="entry name" value="OS09G0287300 PROTEIN"/>
    <property type="match status" value="1"/>
</dbReference>
<gene>
    <name evidence="1" type="ORF">CW740_06870</name>
</gene>
<sequence>MTVQQGDFEGEETSSKKLYLFRHGKSDWEARFGSDHDRPLAERGRIAAEYMGKHLARVKQVPDLILCSTSVRTKETLALAMERGKWQSDVIYYRELYLAGVQETLEVIRKQSDSVTKLMIVSHEPMCSSLIAELAMGANVKFPTASVARISFRAEHWKDINSNKGRLDWLLTPKALFK</sequence>
<dbReference type="OrthoDB" id="280692at2"/>
<dbReference type="CDD" id="cd07067">
    <property type="entry name" value="HP_PGM_like"/>
    <property type="match status" value="1"/>
</dbReference>
<protein>
    <submittedName>
        <fullName evidence="1">Histidine phosphatase family protein</fullName>
    </submittedName>
</protein>
<dbReference type="EMBL" id="CP025120">
    <property type="protein sequence ID" value="AUD78984.1"/>
    <property type="molecule type" value="Genomic_DNA"/>
</dbReference>
<accession>A0A2K9AJ69</accession>
<dbReference type="SUPFAM" id="SSF53254">
    <property type="entry name" value="Phosphoglycerate mutase-like"/>
    <property type="match status" value="1"/>
</dbReference>
<name>A0A2K9AJ69_9GAMM</name>
<evidence type="ECO:0000313" key="1">
    <source>
        <dbReference type="EMBL" id="AUD78984.1"/>
    </source>
</evidence>